<sequence length="170" mass="18639">MHQVHARAGPRQPAHRAGLDRQVVLARLSRARPGQHDDGLHAAQACHVVARSVGYLRCRKRRRLVQGSGALRHPSAQGLGRRRESHRPHVAPVHAGAVPVELRHVLPQLDSVRRGHGLVVGKVPRHLRQVLPPAPGIPARAAAGRQPLLQQDAAHAVHHLPDPDAVHRRR</sequence>
<name>A0A645GW17_9ZZZZ</name>
<gene>
    <name evidence="2" type="ORF">SDC9_175277</name>
</gene>
<dbReference type="AlphaFoldDB" id="A0A645GW17"/>
<accession>A0A645GW17</accession>
<evidence type="ECO:0000313" key="2">
    <source>
        <dbReference type="EMBL" id="MPN27843.1"/>
    </source>
</evidence>
<dbReference type="EMBL" id="VSSQ01077870">
    <property type="protein sequence ID" value="MPN27843.1"/>
    <property type="molecule type" value="Genomic_DNA"/>
</dbReference>
<reference evidence="2" key="1">
    <citation type="submission" date="2019-08" db="EMBL/GenBank/DDBJ databases">
        <authorList>
            <person name="Kucharzyk K."/>
            <person name="Murdoch R.W."/>
            <person name="Higgins S."/>
            <person name="Loffler F."/>
        </authorList>
    </citation>
    <scope>NUCLEOTIDE SEQUENCE</scope>
</reference>
<feature type="region of interest" description="Disordered" evidence="1">
    <location>
        <begin position="1"/>
        <end position="20"/>
    </location>
</feature>
<proteinExistence type="predicted"/>
<protein>
    <submittedName>
        <fullName evidence="2">Uncharacterized protein</fullName>
    </submittedName>
</protein>
<organism evidence="2">
    <name type="scientific">bioreactor metagenome</name>
    <dbReference type="NCBI Taxonomy" id="1076179"/>
    <lineage>
        <taxon>unclassified sequences</taxon>
        <taxon>metagenomes</taxon>
        <taxon>ecological metagenomes</taxon>
    </lineage>
</organism>
<evidence type="ECO:0000256" key="1">
    <source>
        <dbReference type="SAM" id="MobiDB-lite"/>
    </source>
</evidence>
<comment type="caution">
    <text evidence="2">The sequence shown here is derived from an EMBL/GenBank/DDBJ whole genome shotgun (WGS) entry which is preliminary data.</text>
</comment>